<dbReference type="Proteomes" id="UP000223968">
    <property type="component" value="Unassembled WGS sequence"/>
</dbReference>
<keyword evidence="7" id="KW-1185">Reference proteome</keyword>
<dbReference type="EMBL" id="PDNB01000260">
    <property type="protein sequence ID" value="PGG97014.1"/>
    <property type="molecule type" value="Genomic_DNA"/>
</dbReference>
<accession>A0A2B7WK52</accession>
<name>A0A2B7WK52_9EURO</name>
<dbReference type="PANTHER" id="PTHR43656">
    <property type="entry name" value="BINDING OXIDOREDUCTASE, PUTATIVE (AFU_ORTHOLOGUE AFUA_2G08260)-RELATED"/>
    <property type="match status" value="1"/>
</dbReference>
<sequence length="420" mass="45441">MDSAISQPLTLKCGLQMKNRLVKAAMAEGMADKDNLPTVLHEGAYEQWGRGGWGMVLTGNVQVDMAFCGQPGDNAVNPQLEEELNKRWKLWAAACTRHDGTPTIVQINHPGRQSPLGARTVSHFAKNIAPSPVPLNFGTGIMANFASSVMFGTPREMTQEDIDRVVEQFAHTSCLVNRAGFHGVQLHAAHGYLLSTFLSSQTNQRTDIYGKSAAGRAKIVVDIVHAIRAALPNSFCVGIKLNSVDHQSKDELAQCIEQVKLIAEAGVDFVEISGGTYENPSMMSNAPQHSPEKSSRTIAREAFFLEFAEAIRSEFPTLPLIVTGGFRTRQGMARALEDGHCDMVGLGRPAVLYPALPNDMILNPDVPDEEAKFETTPIQGSAMMAKLTGIKSIGSGAESKWYSSRIQKMGLGSSSSEISP</sequence>
<dbReference type="Gene3D" id="3.20.20.70">
    <property type="entry name" value="Aldolase class I"/>
    <property type="match status" value="1"/>
</dbReference>
<dbReference type="InterPro" id="IPR013785">
    <property type="entry name" value="Aldolase_TIM"/>
</dbReference>
<dbReference type="GO" id="GO:0016491">
    <property type="term" value="F:oxidoreductase activity"/>
    <property type="evidence" value="ECO:0007669"/>
    <property type="project" value="UniProtKB-KW"/>
</dbReference>
<dbReference type="PANTHER" id="PTHR43656:SF2">
    <property type="entry name" value="BINDING OXIDOREDUCTASE, PUTATIVE (AFU_ORTHOLOGUE AFUA_2G08260)-RELATED"/>
    <property type="match status" value="1"/>
</dbReference>
<dbReference type="InterPro" id="IPR051799">
    <property type="entry name" value="NADH_flavin_oxidoreductase"/>
</dbReference>
<reference evidence="6 7" key="1">
    <citation type="submission" date="2017-10" db="EMBL/GenBank/DDBJ databases">
        <title>Comparative genomics in systemic dimorphic fungi from Ajellomycetaceae.</title>
        <authorList>
            <person name="Munoz J.F."/>
            <person name="Mcewen J.G."/>
            <person name="Clay O.K."/>
            <person name="Cuomo C.A."/>
        </authorList>
    </citation>
    <scope>NUCLEOTIDE SEQUENCE [LARGE SCALE GENOMIC DNA]</scope>
    <source>
        <strain evidence="6 7">UAMH5409</strain>
    </source>
</reference>
<dbReference type="SUPFAM" id="SSF51395">
    <property type="entry name" value="FMN-linked oxidoreductases"/>
    <property type="match status" value="1"/>
</dbReference>
<dbReference type="InterPro" id="IPR001155">
    <property type="entry name" value="OxRdtase_FMN_N"/>
</dbReference>
<evidence type="ECO:0000256" key="2">
    <source>
        <dbReference type="ARBA" id="ARBA00022630"/>
    </source>
</evidence>
<dbReference type="GO" id="GO:0010181">
    <property type="term" value="F:FMN binding"/>
    <property type="evidence" value="ECO:0007669"/>
    <property type="project" value="InterPro"/>
</dbReference>
<gene>
    <name evidence="6" type="ORF">AJ79_09374</name>
</gene>
<dbReference type="OrthoDB" id="1663137at2759"/>
<evidence type="ECO:0000259" key="5">
    <source>
        <dbReference type="Pfam" id="PF00724"/>
    </source>
</evidence>
<keyword evidence="3" id="KW-0288">FMN</keyword>
<evidence type="ECO:0000256" key="3">
    <source>
        <dbReference type="ARBA" id="ARBA00022643"/>
    </source>
</evidence>
<protein>
    <recommendedName>
        <fullName evidence="5">NADH:flavin oxidoreductase/NADH oxidase N-terminal domain-containing protein</fullName>
    </recommendedName>
</protein>
<feature type="domain" description="NADH:flavin oxidoreductase/NADH oxidase N-terminal" evidence="5">
    <location>
        <begin position="7"/>
        <end position="358"/>
    </location>
</feature>
<dbReference type="CDD" id="cd04733">
    <property type="entry name" value="OYE_like_2_FMN"/>
    <property type="match status" value="1"/>
</dbReference>
<comment type="similarity">
    <text evidence="1">Belongs to the NADH:flavin oxidoreductase/NADH oxidase family.</text>
</comment>
<evidence type="ECO:0000256" key="4">
    <source>
        <dbReference type="ARBA" id="ARBA00023002"/>
    </source>
</evidence>
<organism evidence="6 7">
    <name type="scientific">Helicocarpus griseus UAMH5409</name>
    <dbReference type="NCBI Taxonomy" id="1447875"/>
    <lineage>
        <taxon>Eukaryota</taxon>
        <taxon>Fungi</taxon>
        <taxon>Dikarya</taxon>
        <taxon>Ascomycota</taxon>
        <taxon>Pezizomycotina</taxon>
        <taxon>Eurotiomycetes</taxon>
        <taxon>Eurotiomycetidae</taxon>
        <taxon>Onygenales</taxon>
        <taxon>Ajellomycetaceae</taxon>
        <taxon>Helicocarpus</taxon>
    </lineage>
</organism>
<keyword evidence="2" id="KW-0285">Flavoprotein</keyword>
<proteinExistence type="inferred from homology"/>
<comment type="caution">
    <text evidence="6">The sequence shown here is derived from an EMBL/GenBank/DDBJ whole genome shotgun (WGS) entry which is preliminary data.</text>
</comment>
<evidence type="ECO:0000313" key="6">
    <source>
        <dbReference type="EMBL" id="PGG97014.1"/>
    </source>
</evidence>
<keyword evidence="4" id="KW-0560">Oxidoreductase</keyword>
<dbReference type="STRING" id="1447875.A0A2B7WK52"/>
<evidence type="ECO:0000256" key="1">
    <source>
        <dbReference type="ARBA" id="ARBA00005979"/>
    </source>
</evidence>
<evidence type="ECO:0000313" key="7">
    <source>
        <dbReference type="Proteomes" id="UP000223968"/>
    </source>
</evidence>
<dbReference type="Pfam" id="PF00724">
    <property type="entry name" value="Oxidored_FMN"/>
    <property type="match status" value="1"/>
</dbReference>
<dbReference type="AlphaFoldDB" id="A0A2B7WK52"/>